<comment type="pathway">
    <text evidence="1">Carbohydrate metabolism; tricarboxylic acid cycle.</text>
</comment>
<dbReference type="NCBIfam" id="NF004868">
    <property type="entry name" value="PRK06224.1-5"/>
    <property type="match status" value="1"/>
</dbReference>
<keyword evidence="7" id="KW-1185">Reference proteome</keyword>
<comment type="caution">
    <text evidence="6">The sequence shown here is derived from an EMBL/GenBank/DDBJ whole genome shotgun (WGS) entry which is preliminary data.</text>
</comment>
<dbReference type="Gene3D" id="1.10.230.10">
    <property type="entry name" value="Cytochrome P450-Terp, domain 2"/>
    <property type="match status" value="1"/>
</dbReference>
<keyword evidence="4" id="KW-0808">Transferase</keyword>
<dbReference type="GO" id="GO:0036440">
    <property type="term" value="F:citrate synthase activity"/>
    <property type="evidence" value="ECO:0007669"/>
    <property type="project" value="UniProtKB-EC"/>
</dbReference>
<dbReference type="InterPro" id="IPR002020">
    <property type="entry name" value="Citrate_synthase"/>
</dbReference>
<dbReference type="InterPro" id="IPR023606">
    <property type="entry name" value="CoA-Trfase_III_dom_1_sf"/>
</dbReference>
<comment type="similarity">
    <text evidence="2">Belongs to the citrate synthase family.</text>
</comment>
<feature type="compositionally biased region" description="Low complexity" evidence="5">
    <location>
        <begin position="70"/>
        <end position="91"/>
    </location>
</feature>
<dbReference type="InterPro" id="IPR016143">
    <property type="entry name" value="Citrate_synth-like_sm_a-sub"/>
</dbReference>
<organism evidence="6 7">
    <name type="scientific">Pseudonocardia bannensis</name>
    <dbReference type="NCBI Taxonomy" id="630973"/>
    <lineage>
        <taxon>Bacteria</taxon>
        <taxon>Bacillati</taxon>
        <taxon>Actinomycetota</taxon>
        <taxon>Actinomycetes</taxon>
        <taxon>Pseudonocardiales</taxon>
        <taxon>Pseudonocardiaceae</taxon>
        <taxon>Pseudonocardia</taxon>
    </lineage>
</organism>
<name>A0A848DDW3_9PSEU</name>
<dbReference type="EC" id="2.3.3.16" evidence="3"/>
<dbReference type="EMBL" id="JAAXKZ010000008">
    <property type="protein sequence ID" value="NMH90757.1"/>
    <property type="molecule type" value="Genomic_DNA"/>
</dbReference>
<dbReference type="CDD" id="cd06100">
    <property type="entry name" value="CCL_ACL-C"/>
    <property type="match status" value="1"/>
</dbReference>
<evidence type="ECO:0000313" key="6">
    <source>
        <dbReference type="EMBL" id="NMH90757.1"/>
    </source>
</evidence>
<dbReference type="UniPathway" id="UPA00223"/>
<dbReference type="Pfam" id="PF02515">
    <property type="entry name" value="CoA_transf_3"/>
    <property type="match status" value="1"/>
</dbReference>
<dbReference type="GO" id="GO:0006099">
    <property type="term" value="P:tricarboxylic acid cycle"/>
    <property type="evidence" value="ECO:0007669"/>
    <property type="project" value="UniProtKB-UniPathway"/>
</dbReference>
<sequence length="380" mass="40430">MRIGADRDTVFHRSCQAIGRPELSGAPRFAPHQARGAKQEELDVLISHRTRARDRGDVLTCMQEAGVPAGRGRSSAGTTTRSTATCSDSAAPSRRRSGRTARCDGPPHPSADRTQEPLMSSTYRTGLGTSDLHHIRLMGQDVAGDLMGKVSFGELAFWMVAGRRPSDGESALFNAVLVALTDHGLTPMVIASRMTLTSAPESIQGAVASGLLGGGSRFLGVTEDVARFLADGLAGAAELRDESDYDARAMQLLRQYRERRQTIPGLGHPVHKEGDPRTPVIYEIAAREGVLGPHLSLLAAVERVHPEVLGRTLPVNGAGVCGAALADLGFSPELARGFALLARTAGLLAHVAEEMRDPIGLQLYRAVDERAEYVPGPPAD</sequence>
<proteinExistence type="inferred from homology"/>
<dbReference type="GO" id="GO:0005829">
    <property type="term" value="C:cytosol"/>
    <property type="evidence" value="ECO:0007669"/>
    <property type="project" value="TreeGrafter"/>
</dbReference>
<reference evidence="6 7" key="1">
    <citation type="submission" date="2020-04" db="EMBL/GenBank/DDBJ databases">
        <authorList>
            <person name="Klaysubun C."/>
            <person name="Duangmal K."/>
            <person name="Lipun K."/>
        </authorList>
    </citation>
    <scope>NUCLEOTIDE SEQUENCE [LARGE SCALE GENOMIC DNA]</scope>
    <source>
        <strain evidence="6 7">DSM 45300</strain>
    </source>
</reference>
<evidence type="ECO:0000313" key="7">
    <source>
        <dbReference type="Proteomes" id="UP000586918"/>
    </source>
</evidence>
<dbReference type="Gene3D" id="3.30.1540.10">
    <property type="entry name" value="formyl-coa transferase, domain 3"/>
    <property type="match status" value="1"/>
</dbReference>
<dbReference type="GO" id="GO:0005975">
    <property type="term" value="P:carbohydrate metabolic process"/>
    <property type="evidence" value="ECO:0007669"/>
    <property type="project" value="TreeGrafter"/>
</dbReference>
<dbReference type="Gene3D" id="1.10.580.10">
    <property type="entry name" value="Citrate Synthase, domain 1"/>
    <property type="match status" value="1"/>
</dbReference>
<accession>A0A848DDW3</accession>
<dbReference type="Proteomes" id="UP000586918">
    <property type="component" value="Unassembled WGS sequence"/>
</dbReference>
<evidence type="ECO:0000256" key="1">
    <source>
        <dbReference type="ARBA" id="ARBA00005163"/>
    </source>
</evidence>
<evidence type="ECO:0000256" key="2">
    <source>
        <dbReference type="ARBA" id="ARBA00010566"/>
    </source>
</evidence>
<dbReference type="Pfam" id="PF00285">
    <property type="entry name" value="Citrate_synt"/>
    <property type="match status" value="1"/>
</dbReference>
<gene>
    <name evidence="6" type="ORF">HF519_03995</name>
</gene>
<dbReference type="SUPFAM" id="SSF89796">
    <property type="entry name" value="CoA-transferase family III (CaiB/BaiF)"/>
    <property type="match status" value="1"/>
</dbReference>
<protein>
    <recommendedName>
        <fullName evidence="3">citrate synthase (unknown stereospecificity)</fullName>
        <ecNumber evidence="3">2.3.3.16</ecNumber>
    </recommendedName>
</protein>
<dbReference type="GO" id="GO:0016829">
    <property type="term" value="F:lyase activity"/>
    <property type="evidence" value="ECO:0007669"/>
    <property type="project" value="UniProtKB-KW"/>
</dbReference>
<dbReference type="SUPFAM" id="SSF48256">
    <property type="entry name" value="Citrate synthase"/>
    <property type="match status" value="1"/>
</dbReference>
<dbReference type="InterPro" id="IPR044855">
    <property type="entry name" value="CoA-Trfase_III_dom3_sf"/>
</dbReference>
<dbReference type="PANTHER" id="PTHR11739">
    <property type="entry name" value="CITRATE SYNTHASE"/>
    <property type="match status" value="1"/>
</dbReference>
<keyword evidence="6" id="KW-0456">Lyase</keyword>
<dbReference type="InterPro" id="IPR003673">
    <property type="entry name" value="CoA-Trfase_fam_III"/>
</dbReference>
<dbReference type="AlphaFoldDB" id="A0A848DDW3"/>
<feature type="region of interest" description="Disordered" evidence="5">
    <location>
        <begin position="63"/>
        <end position="118"/>
    </location>
</feature>
<dbReference type="PANTHER" id="PTHR11739:SF4">
    <property type="entry name" value="CITRATE SYNTHASE, PEROXISOMAL"/>
    <property type="match status" value="1"/>
</dbReference>
<dbReference type="InterPro" id="IPR016142">
    <property type="entry name" value="Citrate_synth-like_lrg_a-sub"/>
</dbReference>
<evidence type="ECO:0000256" key="3">
    <source>
        <dbReference type="ARBA" id="ARBA00012972"/>
    </source>
</evidence>
<evidence type="ECO:0000256" key="4">
    <source>
        <dbReference type="ARBA" id="ARBA00022679"/>
    </source>
</evidence>
<dbReference type="InterPro" id="IPR036969">
    <property type="entry name" value="Citrate_synthase_sf"/>
</dbReference>
<evidence type="ECO:0000256" key="5">
    <source>
        <dbReference type="SAM" id="MobiDB-lite"/>
    </source>
</evidence>